<dbReference type="InterPro" id="IPR035994">
    <property type="entry name" value="Nucleoside_phosphorylase_sf"/>
</dbReference>
<dbReference type="GO" id="GO:0003824">
    <property type="term" value="F:catalytic activity"/>
    <property type="evidence" value="ECO:0007669"/>
    <property type="project" value="InterPro"/>
</dbReference>
<dbReference type="GO" id="GO:0009116">
    <property type="term" value="P:nucleoside metabolic process"/>
    <property type="evidence" value="ECO:0007669"/>
    <property type="project" value="InterPro"/>
</dbReference>
<dbReference type="Gene3D" id="3.40.50.1580">
    <property type="entry name" value="Nucleoside phosphorylase domain"/>
    <property type="match status" value="1"/>
</dbReference>
<dbReference type="AlphaFoldDB" id="A0A067JD50"/>
<dbReference type="Proteomes" id="UP000027138">
    <property type="component" value="Unassembled WGS sequence"/>
</dbReference>
<dbReference type="EMBL" id="KK915560">
    <property type="protein sequence ID" value="KDP21761.1"/>
    <property type="molecule type" value="Genomic_DNA"/>
</dbReference>
<protein>
    <recommendedName>
        <fullName evidence="1">Nucleoside phosphorylase domain-containing protein</fullName>
    </recommendedName>
</protein>
<evidence type="ECO:0000313" key="3">
    <source>
        <dbReference type="Proteomes" id="UP000027138"/>
    </source>
</evidence>
<dbReference type="SUPFAM" id="SSF53167">
    <property type="entry name" value="Purine and uridine phosphorylases"/>
    <property type="match status" value="1"/>
</dbReference>
<evidence type="ECO:0000313" key="2">
    <source>
        <dbReference type="EMBL" id="KDP21761.1"/>
    </source>
</evidence>
<gene>
    <name evidence="2" type="ORF">JCGZ_00548</name>
</gene>
<evidence type="ECO:0000259" key="1">
    <source>
        <dbReference type="Pfam" id="PF01048"/>
    </source>
</evidence>
<organism evidence="2 3">
    <name type="scientific">Jatropha curcas</name>
    <name type="common">Barbados nut</name>
    <dbReference type="NCBI Taxonomy" id="180498"/>
    <lineage>
        <taxon>Eukaryota</taxon>
        <taxon>Viridiplantae</taxon>
        <taxon>Streptophyta</taxon>
        <taxon>Embryophyta</taxon>
        <taxon>Tracheophyta</taxon>
        <taxon>Spermatophyta</taxon>
        <taxon>Magnoliopsida</taxon>
        <taxon>eudicotyledons</taxon>
        <taxon>Gunneridae</taxon>
        <taxon>Pentapetalae</taxon>
        <taxon>rosids</taxon>
        <taxon>fabids</taxon>
        <taxon>Malpighiales</taxon>
        <taxon>Euphorbiaceae</taxon>
        <taxon>Crotonoideae</taxon>
        <taxon>Jatropheae</taxon>
        <taxon>Jatropha</taxon>
    </lineage>
</organism>
<reference evidence="2 3" key="1">
    <citation type="journal article" date="2014" name="PLoS ONE">
        <title>Global Analysis of Gene Expression Profiles in Physic Nut (Jatropha curcas L.) Seedlings Exposed to Salt Stress.</title>
        <authorList>
            <person name="Zhang L."/>
            <person name="Zhang C."/>
            <person name="Wu P."/>
            <person name="Chen Y."/>
            <person name="Li M."/>
            <person name="Jiang H."/>
            <person name="Wu G."/>
        </authorList>
    </citation>
    <scope>NUCLEOTIDE SEQUENCE [LARGE SCALE GENOMIC DNA]</scope>
    <source>
        <strain evidence="3">cv. GZQX0401</strain>
        <tissue evidence="2">Young leaves</tissue>
    </source>
</reference>
<feature type="domain" description="Nucleoside phosphorylase" evidence="1">
    <location>
        <begin position="147"/>
        <end position="247"/>
    </location>
</feature>
<dbReference type="STRING" id="180498.A0A067JD50"/>
<proteinExistence type="predicted"/>
<accession>A0A067JD50</accession>
<name>A0A067JD50_JATCU</name>
<dbReference type="PANTHER" id="PTHR21234">
    <property type="entry name" value="PURINE NUCLEOSIDE PHOSPHORYLASE"/>
    <property type="match status" value="1"/>
</dbReference>
<sequence>MSECSVELRLKHPMRGVVDKVNEIGGPYIGLVMAYPTDERALLRSGITVQILAGTFEIEGIVHYGTAESVNASLPIADEFKSGTGKLPELKFGDFDFPGKGENLLAKIEFTPTQVFSIGKSMEEMFWLPINSKWFNIASQLQEINLERCVNDTYCLAEAPKVVFGLRGCTADIFVDNAGYRDFLFKQFSVSTVDEESAAIVMASLSNGVPCVVFRGVSDLAGGELKLAETSFSPLASVNALIAAVEFIKLSGNKVKTNTYAVQEN</sequence>
<dbReference type="OrthoDB" id="833521at2759"/>
<dbReference type="InterPro" id="IPR000845">
    <property type="entry name" value="Nucleoside_phosphorylase_d"/>
</dbReference>
<dbReference type="PANTHER" id="PTHR21234:SF43">
    <property type="entry name" value="OS06G0112100 PROTEIN"/>
    <property type="match status" value="1"/>
</dbReference>
<dbReference type="Pfam" id="PF01048">
    <property type="entry name" value="PNP_UDP_1"/>
    <property type="match status" value="1"/>
</dbReference>
<keyword evidence="3" id="KW-1185">Reference proteome</keyword>